<evidence type="ECO:0000256" key="2">
    <source>
        <dbReference type="ARBA" id="ARBA00022741"/>
    </source>
</evidence>
<dbReference type="RefSeq" id="WP_066607907.1">
    <property type="nucleotide sequence ID" value="NZ_CP014230.1"/>
</dbReference>
<evidence type="ECO:0000313" key="6">
    <source>
        <dbReference type="Proteomes" id="UP000063964"/>
    </source>
</evidence>
<name>A0A0X8JRU6_9BACT</name>
<dbReference type="Pfam" id="PF00005">
    <property type="entry name" value="ABC_tran"/>
    <property type="match status" value="1"/>
</dbReference>
<dbReference type="PROSITE" id="PS50893">
    <property type="entry name" value="ABC_TRANSPORTER_2"/>
    <property type="match status" value="1"/>
</dbReference>
<dbReference type="FunFam" id="3.40.50.300:FF:000421">
    <property type="entry name" value="Branched-chain amino acid ABC transporter ATP-binding protein"/>
    <property type="match status" value="1"/>
</dbReference>
<keyword evidence="3 5" id="KW-0067">ATP-binding</keyword>
<dbReference type="EMBL" id="CP014230">
    <property type="protein sequence ID" value="AMD93759.1"/>
    <property type="molecule type" value="Genomic_DNA"/>
</dbReference>
<dbReference type="InterPro" id="IPR032823">
    <property type="entry name" value="BCA_ABC_TP_C"/>
</dbReference>
<dbReference type="InterPro" id="IPR027417">
    <property type="entry name" value="P-loop_NTPase"/>
</dbReference>
<dbReference type="Pfam" id="PF12399">
    <property type="entry name" value="BCA_ABC_TP_C"/>
    <property type="match status" value="1"/>
</dbReference>
<proteinExistence type="predicted"/>
<keyword evidence="1" id="KW-0813">Transport</keyword>
<dbReference type="SUPFAM" id="SSF52540">
    <property type="entry name" value="P-loop containing nucleoside triphosphate hydrolases"/>
    <property type="match status" value="1"/>
</dbReference>
<dbReference type="GO" id="GO:0016887">
    <property type="term" value="F:ATP hydrolysis activity"/>
    <property type="evidence" value="ECO:0007669"/>
    <property type="project" value="InterPro"/>
</dbReference>
<evidence type="ECO:0000259" key="4">
    <source>
        <dbReference type="PROSITE" id="PS50893"/>
    </source>
</evidence>
<dbReference type="PANTHER" id="PTHR45772:SF7">
    <property type="entry name" value="AMINO ACID ABC TRANSPORTER ATP-BINDING PROTEIN"/>
    <property type="match status" value="1"/>
</dbReference>
<dbReference type="GO" id="GO:0005304">
    <property type="term" value="F:L-valine transmembrane transporter activity"/>
    <property type="evidence" value="ECO:0007669"/>
    <property type="project" value="TreeGrafter"/>
</dbReference>
<accession>A0A0X8JRU6</accession>
<dbReference type="GO" id="GO:0042941">
    <property type="term" value="P:D-alanine transmembrane transport"/>
    <property type="evidence" value="ECO:0007669"/>
    <property type="project" value="TreeGrafter"/>
</dbReference>
<dbReference type="InterPro" id="IPR051120">
    <property type="entry name" value="ABC_AA/LPS_Transport"/>
</dbReference>
<evidence type="ECO:0000313" key="5">
    <source>
        <dbReference type="EMBL" id="AMD93759.1"/>
    </source>
</evidence>
<dbReference type="InterPro" id="IPR003439">
    <property type="entry name" value="ABC_transporter-like_ATP-bd"/>
</dbReference>
<organism evidence="5 6">
    <name type="scientific">Desulfomicrobium orale DSM 12838</name>
    <dbReference type="NCBI Taxonomy" id="888061"/>
    <lineage>
        <taxon>Bacteria</taxon>
        <taxon>Pseudomonadati</taxon>
        <taxon>Thermodesulfobacteriota</taxon>
        <taxon>Desulfovibrionia</taxon>
        <taxon>Desulfovibrionales</taxon>
        <taxon>Desulfomicrobiaceae</taxon>
        <taxon>Desulfomicrobium</taxon>
    </lineage>
</organism>
<dbReference type="GO" id="GO:1903805">
    <property type="term" value="P:L-valine import across plasma membrane"/>
    <property type="evidence" value="ECO:0007669"/>
    <property type="project" value="TreeGrafter"/>
</dbReference>
<dbReference type="STRING" id="888061.AXF15_12060"/>
<dbReference type="OrthoDB" id="9809450at2"/>
<keyword evidence="6" id="KW-1185">Reference proteome</keyword>
<dbReference type="PANTHER" id="PTHR45772">
    <property type="entry name" value="CONSERVED COMPONENT OF ABC TRANSPORTER FOR NATURAL AMINO ACIDS-RELATED"/>
    <property type="match status" value="1"/>
</dbReference>
<dbReference type="CDD" id="cd03219">
    <property type="entry name" value="ABC_Mj1267_LivG_branched"/>
    <property type="match status" value="1"/>
</dbReference>
<sequence>MSTILTATGLTMRFGGLTAVTEFDADIPQGSITGLIGPNGAGKTTCFNMITGFYRPTAGRVIFEGRDLTGRPAHEVCQAGIARTFQNIRLFTHETALENVMIGGFVRQKTGWIQSVLMTPASLREERRLRAQALELLDVVGLSDVAGEKAGSLPYGAQRRLEIARALATKPHFLLLDEPAAGMNPQESLELMDFIRTIRDRFDLTILLIEHDMKVVMGVCEHLWVLDYGMTIAEGGPESIQSNPKVIEAYLGEEYTRYA</sequence>
<dbReference type="GO" id="GO:1903806">
    <property type="term" value="P:L-isoleucine import across plasma membrane"/>
    <property type="evidence" value="ECO:0007669"/>
    <property type="project" value="TreeGrafter"/>
</dbReference>
<dbReference type="InterPro" id="IPR003593">
    <property type="entry name" value="AAA+_ATPase"/>
</dbReference>
<dbReference type="AlphaFoldDB" id="A0A0X8JRU6"/>
<dbReference type="GO" id="GO:0005886">
    <property type="term" value="C:plasma membrane"/>
    <property type="evidence" value="ECO:0007669"/>
    <property type="project" value="TreeGrafter"/>
</dbReference>
<dbReference type="GO" id="GO:0015192">
    <property type="term" value="F:L-phenylalanine transmembrane transporter activity"/>
    <property type="evidence" value="ECO:0007669"/>
    <property type="project" value="TreeGrafter"/>
</dbReference>
<keyword evidence="2" id="KW-0547">Nucleotide-binding</keyword>
<dbReference type="GO" id="GO:0015808">
    <property type="term" value="P:L-alanine transport"/>
    <property type="evidence" value="ECO:0007669"/>
    <property type="project" value="TreeGrafter"/>
</dbReference>
<evidence type="ECO:0000256" key="3">
    <source>
        <dbReference type="ARBA" id="ARBA00022840"/>
    </source>
</evidence>
<dbReference type="Proteomes" id="UP000063964">
    <property type="component" value="Chromosome"/>
</dbReference>
<dbReference type="Gene3D" id="3.40.50.300">
    <property type="entry name" value="P-loop containing nucleotide triphosphate hydrolases"/>
    <property type="match status" value="1"/>
</dbReference>
<dbReference type="KEGG" id="doa:AXF15_12060"/>
<evidence type="ECO:0000256" key="1">
    <source>
        <dbReference type="ARBA" id="ARBA00022448"/>
    </source>
</evidence>
<dbReference type="SMART" id="SM00382">
    <property type="entry name" value="AAA"/>
    <property type="match status" value="1"/>
</dbReference>
<protein>
    <submittedName>
        <fullName evidence="5">High-affinity branched-chain amino acid ABC transporter ATP-binding protein LivG</fullName>
    </submittedName>
</protein>
<dbReference type="GO" id="GO:0015188">
    <property type="term" value="F:L-isoleucine transmembrane transporter activity"/>
    <property type="evidence" value="ECO:0007669"/>
    <property type="project" value="TreeGrafter"/>
</dbReference>
<gene>
    <name evidence="5" type="primary">livG</name>
    <name evidence="5" type="ORF">AXF15_12060</name>
</gene>
<dbReference type="GO" id="GO:0005524">
    <property type="term" value="F:ATP binding"/>
    <property type="evidence" value="ECO:0007669"/>
    <property type="project" value="UniProtKB-KW"/>
</dbReference>
<reference evidence="6" key="1">
    <citation type="submission" date="2016-02" db="EMBL/GenBank/DDBJ databases">
        <authorList>
            <person name="Holder M.E."/>
            <person name="Ajami N.J."/>
            <person name="Petrosino J.F."/>
        </authorList>
    </citation>
    <scope>NUCLEOTIDE SEQUENCE [LARGE SCALE GENOMIC DNA]</scope>
    <source>
        <strain evidence="6">DSM 12838</strain>
    </source>
</reference>
<feature type="domain" description="ABC transporter" evidence="4">
    <location>
        <begin position="5"/>
        <end position="253"/>
    </location>
</feature>